<organism evidence="1 2">
    <name type="scientific">Pseudovibrio axinellae</name>
    <dbReference type="NCBI Taxonomy" id="989403"/>
    <lineage>
        <taxon>Bacteria</taxon>
        <taxon>Pseudomonadati</taxon>
        <taxon>Pseudomonadota</taxon>
        <taxon>Alphaproteobacteria</taxon>
        <taxon>Hyphomicrobiales</taxon>
        <taxon>Stappiaceae</taxon>
        <taxon>Pseudovibrio</taxon>
    </lineage>
</organism>
<dbReference type="NCBIfam" id="TIGR03223">
    <property type="entry name" value="Phn_opern_protn"/>
    <property type="match status" value="1"/>
</dbReference>
<dbReference type="STRING" id="989403.SAMN05421798_107195"/>
<sequence>MRYSIYFSHPHTAELTQLGSQWLGRSAFCNSALPQPSLREVTRQRLHSLTEEARRYGFHATMKPPFHLAEGKTLEDVKAALHSFAKKTAPFIIEGLAPNLLGKFLALTPTKRSSELDDLAARCITEFDHLRAPLRTQDMERRRQANLTPEQDAYMQTWGYPYIFEYFRFHMTLSKQLEDESERTALKAAAEDHFKHVTNQPFPISHLALCIEREAGSPFQIIEIAPLEGTTG</sequence>
<evidence type="ECO:0000313" key="2">
    <source>
        <dbReference type="Proteomes" id="UP000076577"/>
    </source>
</evidence>
<comment type="caution">
    <text evidence="1">The sequence shown here is derived from an EMBL/GenBank/DDBJ whole genome shotgun (WGS) entry which is preliminary data.</text>
</comment>
<dbReference type="RefSeq" id="WP_068003740.1">
    <property type="nucleotide sequence ID" value="NZ_FOFM01000007.1"/>
</dbReference>
<dbReference type="EMBL" id="LMCB01000006">
    <property type="protein sequence ID" value="KZL20694.1"/>
    <property type="molecule type" value="Genomic_DNA"/>
</dbReference>
<evidence type="ECO:0000313" key="1">
    <source>
        <dbReference type="EMBL" id="KZL20694.1"/>
    </source>
</evidence>
<evidence type="ECO:0008006" key="3">
    <source>
        <dbReference type="Google" id="ProtNLM"/>
    </source>
</evidence>
<proteinExistence type="predicted"/>
<keyword evidence="2" id="KW-1185">Reference proteome</keyword>
<accession>A0A166A7D3</accession>
<dbReference type="OrthoDB" id="4954742at2"/>
<dbReference type="PIRSF" id="PIRSF033328">
    <property type="entry name" value="Phest_Mll4975"/>
    <property type="match status" value="1"/>
</dbReference>
<dbReference type="PATRIC" id="fig|989403.3.peg.1266"/>
<dbReference type="Proteomes" id="UP000076577">
    <property type="component" value="Unassembled WGS sequence"/>
</dbReference>
<dbReference type="InterPro" id="IPR009389">
    <property type="entry name" value="DUF1045"/>
</dbReference>
<reference evidence="1 2" key="1">
    <citation type="journal article" date="2016" name="Front. Microbiol.">
        <title>Comparative Genomic Analysis Reveals a Diverse Repertoire of Genes Involved in Prokaryote-Eukaryote Interactions within the Pseudovibrio Genus.</title>
        <authorList>
            <person name="Romano S."/>
            <person name="Fernandez-Guerra A."/>
            <person name="Reen F.J."/>
            <person name="Glockner F.O."/>
            <person name="Crowley S.P."/>
            <person name="O'Sullivan O."/>
            <person name="Cotter P.D."/>
            <person name="Adams C."/>
            <person name="Dobson A.D."/>
            <person name="O'Gara F."/>
        </authorList>
    </citation>
    <scope>NUCLEOTIDE SEQUENCE [LARGE SCALE GENOMIC DNA]</scope>
    <source>
        <strain evidence="1 2">Ad2</strain>
    </source>
</reference>
<protein>
    <recommendedName>
        <fullName evidence="3">Phosphonate metabolism protein</fullName>
    </recommendedName>
</protein>
<dbReference type="Pfam" id="PF06299">
    <property type="entry name" value="DUF1045"/>
    <property type="match status" value="1"/>
</dbReference>
<dbReference type="AlphaFoldDB" id="A0A166A7D3"/>
<name>A0A166A7D3_9HYPH</name>
<gene>
    <name evidence="1" type="ORF">PsAD2_01182</name>
</gene>
<dbReference type="Gene3D" id="3.90.1140.10">
    <property type="entry name" value="Cyclic phosphodiesterase"/>
    <property type="match status" value="1"/>
</dbReference>